<evidence type="ECO:0008006" key="3">
    <source>
        <dbReference type="Google" id="ProtNLM"/>
    </source>
</evidence>
<dbReference type="STRING" id="1798482.A2763_01495"/>
<evidence type="ECO:0000313" key="2">
    <source>
        <dbReference type="Proteomes" id="UP000178370"/>
    </source>
</evidence>
<name>A0A1F6CLA5_9BACT</name>
<dbReference type="Proteomes" id="UP000178370">
    <property type="component" value="Unassembled WGS sequence"/>
</dbReference>
<dbReference type="AlphaFoldDB" id="A0A1F6CLA5"/>
<protein>
    <recommendedName>
        <fullName evidence="3">SHS2 domain-containing protein</fullName>
    </recommendedName>
</protein>
<sequence length="385" mass="41545">MFGIHLGGKHEKVIAVADIGSGSAAVALLARGDDNRMRILGAERRVLPYEERASEATVAGIGKQLVEAGQHVLERHKTKNGALPSAVYAVIRAPWARSKTVRTRSKFEQETRITGDMIGGLAHQGLGEDTELDHNNILEASVIRVELNGYPTNQPEGKAAYDLSVAALISDCDPGMRSTLTSSLSQLFGAPTPLMRSGTHALLSVLRGRPGEPRNYLIVDMASEGTNLIVMRDGITADHAFIAEGKHSILKRITGSGMPEDTLSKLRMIARGDCNDPTCASISEAMGKAEPELVRVFGETMGKLVTRERLPNDLILATHGDLIPWLSTFFTRIDFTQFTTTTQPFQVDALEPADFAHWALPEAGVDVDTGLSIASALVNIEESRA</sequence>
<proteinExistence type="predicted"/>
<dbReference type="EMBL" id="MFKV01000025">
    <property type="protein sequence ID" value="OGG49848.1"/>
    <property type="molecule type" value="Genomic_DNA"/>
</dbReference>
<gene>
    <name evidence="1" type="ORF">A2763_01495</name>
</gene>
<reference evidence="1 2" key="1">
    <citation type="journal article" date="2016" name="Nat. Commun.">
        <title>Thousands of microbial genomes shed light on interconnected biogeochemical processes in an aquifer system.</title>
        <authorList>
            <person name="Anantharaman K."/>
            <person name="Brown C.T."/>
            <person name="Hug L.A."/>
            <person name="Sharon I."/>
            <person name="Castelle C.J."/>
            <person name="Probst A.J."/>
            <person name="Thomas B.C."/>
            <person name="Singh A."/>
            <person name="Wilkins M.J."/>
            <person name="Karaoz U."/>
            <person name="Brodie E.L."/>
            <person name="Williams K.H."/>
            <person name="Hubbard S.S."/>
            <person name="Banfield J.F."/>
        </authorList>
    </citation>
    <scope>NUCLEOTIDE SEQUENCE [LARGE SCALE GENOMIC DNA]</scope>
</reference>
<organism evidence="1 2">
    <name type="scientific">Candidatus Kaiserbacteria bacterium RIFCSPHIGHO2_01_FULL_54_36</name>
    <dbReference type="NCBI Taxonomy" id="1798482"/>
    <lineage>
        <taxon>Bacteria</taxon>
        <taxon>Candidatus Kaiseribacteriota</taxon>
    </lineage>
</organism>
<evidence type="ECO:0000313" key="1">
    <source>
        <dbReference type="EMBL" id="OGG49848.1"/>
    </source>
</evidence>
<comment type="caution">
    <text evidence="1">The sequence shown here is derived from an EMBL/GenBank/DDBJ whole genome shotgun (WGS) entry which is preliminary data.</text>
</comment>
<accession>A0A1F6CLA5</accession>